<evidence type="ECO:0000313" key="6">
    <source>
        <dbReference type="Proteomes" id="UP001154078"/>
    </source>
</evidence>
<dbReference type="SUPFAM" id="SSF54211">
    <property type="entry name" value="Ribosomal protein S5 domain 2-like"/>
    <property type="match status" value="1"/>
</dbReference>
<dbReference type="InterPro" id="IPR038973">
    <property type="entry name" value="MutL/Mlh/Pms-like"/>
</dbReference>
<dbReference type="InterPro" id="IPR042121">
    <property type="entry name" value="MutL_C_regsub"/>
</dbReference>
<dbReference type="Proteomes" id="UP001154078">
    <property type="component" value="Chromosome 2"/>
</dbReference>
<reference evidence="5" key="1">
    <citation type="submission" date="2021-12" db="EMBL/GenBank/DDBJ databases">
        <authorList>
            <person name="King R."/>
        </authorList>
    </citation>
    <scope>NUCLEOTIDE SEQUENCE</scope>
</reference>
<dbReference type="SMART" id="SM01340">
    <property type="entry name" value="DNA_mis_repair"/>
    <property type="match status" value="1"/>
</dbReference>
<dbReference type="GO" id="GO:0006298">
    <property type="term" value="P:mismatch repair"/>
    <property type="evidence" value="ECO:0007669"/>
    <property type="project" value="InterPro"/>
</dbReference>
<evidence type="ECO:0000259" key="3">
    <source>
        <dbReference type="SMART" id="SM00853"/>
    </source>
</evidence>
<dbReference type="Pfam" id="PF13589">
    <property type="entry name" value="HATPase_c_3"/>
    <property type="match status" value="1"/>
</dbReference>
<dbReference type="InterPro" id="IPR014721">
    <property type="entry name" value="Ribsml_uS5_D2-typ_fold_subgr"/>
</dbReference>
<keyword evidence="2" id="KW-0227">DNA damage</keyword>
<evidence type="ECO:0000313" key="5">
    <source>
        <dbReference type="EMBL" id="CAH0550030.1"/>
    </source>
</evidence>
<dbReference type="Gene3D" id="3.30.230.10">
    <property type="match status" value="1"/>
</dbReference>
<dbReference type="SMART" id="SM00853">
    <property type="entry name" value="MutL_C"/>
    <property type="match status" value="1"/>
</dbReference>
<dbReference type="SUPFAM" id="SSF118116">
    <property type="entry name" value="DNA mismatch repair protein MutL"/>
    <property type="match status" value="1"/>
</dbReference>
<dbReference type="InterPro" id="IPR036890">
    <property type="entry name" value="HATPase_C_sf"/>
</dbReference>
<dbReference type="Gene3D" id="3.30.1540.20">
    <property type="entry name" value="MutL, C-terminal domain, dimerisation subdomain"/>
    <property type="match status" value="1"/>
</dbReference>
<feature type="domain" description="DNA mismatch repair protein S5" evidence="4">
    <location>
        <begin position="207"/>
        <end position="326"/>
    </location>
</feature>
<accession>A0A9P0AY43</accession>
<comment type="similarity">
    <text evidence="1">Belongs to the DNA mismatch repair MutL/HexB family.</text>
</comment>
<name>A0A9P0AY43_BRAAE</name>
<gene>
    <name evidence="5" type="ORF">MELIAE_LOCUS2947</name>
</gene>
<dbReference type="GO" id="GO:0032300">
    <property type="term" value="C:mismatch repair complex"/>
    <property type="evidence" value="ECO:0007669"/>
    <property type="project" value="InterPro"/>
</dbReference>
<dbReference type="SUPFAM" id="SSF55874">
    <property type="entry name" value="ATPase domain of HSP90 chaperone/DNA topoisomerase II/histidine kinase"/>
    <property type="match status" value="1"/>
</dbReference>
<dbReference type="InterPro" id="IPR037198">
    <property type="entry name" value="MutL_C_sf"/>
</dbReference>
<dbReference type="AlphaFoldDB" id="A0A9P0AY43"/>
<keyword evidence="6" id="KW-1185">Reference proteome</keyword>
<protein>
    <submittedName>
        <fullName evidence="5">Uncharacterized protein</fullName>
    </submittedName>
</protein>
<proteinExistence type="inferred from homology"/>
<evidence type="ECO:0000256" key="2">
    <source>
        <dbReference type="ARBA" id="ARBA00022763"/>
    </source>
</evidence>
<dbReference type="EMBL" id="OV121133">
    <property type="protein sequence ID" value="CAH0550030.1"/>
    <property type="molecule type" value="Genomic_DNA"/>
</dbReference>
<dbReference type="PANTHER" id="PTHR10073">
    <property type="entry name" value="DNA MISMATCH REPAIR PROTEIN MLH, PMS, MUTL"/>
    <property type="match status" value="1"/>
</dbReference>
<dbReference type="InterPro" id="IPR020568">
    <property type="entry name" value="Ribosomal_Su5_D2-typ_SF"/>
</dbReference>
<organism evidence="5 6">
    <name type="scientific">Brassicogethes aeneus</name>
    <name type="common">Rape pollen beetle</name>
    <name type="synonym">Meligethes aeneus</name>
    <dbReference type="NCBI Taxonomy" id="1431903"/>
    <lineage>
        <taxon>Eukaryota</taxon>
        <taxon>Metazoa</taxon>
        <taxon>Ecdysozoa</taxon>
        <taxon>Arthropoda</taxon>
        <taxon>Hexapoda</taxon>
        <taxon>Insecta</taxon>
        <taxon>Pterygota</taxon>
        <taxon>Neoptera</taxon>
        <taxon>Endopterygota</taxon>
        <taxon>Coleoptera</taxon>
        <taxon>Polyphaga</taxon>
        <taxon>Cucujiformia</taxon>
        <taxon>Nitidulidae</taxon>
        <taxon>Meligethinae</taxon>
        <taxon>Brassicogethes</taxon>
    </lineage>
</organism>
<dbReference type="GO" id="GO:0140664">
    <property type="term" value="F:ATP-dependent DNA damage sensor activity"/>
    <property type="evidence" value="ECO:0007669"/>
    <property type="project" value="InterPro"/>
</dbReference>
<feature type="domain" description="MutL C-terminal dimerisation" evidence="3">
    <location>
        <begin position="972"/>
        <end position="1125"/>
    </location>
</feature>
<dbReference type="GO" id="GO:0030983">
    <property type="term" value="F:mismatched DNA binding"/>
    <property type="evidence" value="ECO:0007669"/>
    <property type="project" value="InterPro"/>
</dbReference>
<dbReference type="GO" id="GO:0005524">
    <property type="term" value="F:ATP binding"/>
    <property type="evidence" value="ECO:0007669"/>
    <property type="project" value="InterPro"/>
</dbReference>
<dbReference type="InterPro" id="IPR014790">
    <property type="entry name" value="MutL_C"/>
</dbReference>
<dbReference type="PANTHER" id="PTHR10073:SF47">
    <property type="entry name" value="DNA MISMATCH REPAIR PROTEIN MLH3"/>
    <property type="match status" value="1"/>
</dbReference>
<dbReference type="Gene3D" id="3.30.1370.100">
    <property type="entry name" value="MutL, C-terminal domain, regulatory subdomain"/>
    <property type="match status" value="1"/>
</dbReference>
<sequence length="1178" mass="136270">MSIKKLDPDIITKLRSNYIVNSVVQCVTELVLNSLDAKSKAIAIRVNLVTFRVQVVDNGEGISRENMDLIGQRYMTSKCCGVKDKKYYGFRGESISSICSMSKLVSITSKQELKETYVKTIKHNVESGVVLTNERPSRGTTVTIEGFLNNLPVRRKNVKPDLELEEVKVSITSLIIINPGVSFTLRNDITGDLILNSVKHKDVIHSFLSIYSDVADNLEVLKVKKDKITVEGLIHKELCKSKKMQYIYVNKRPVINTELQSIICNLLKKIDRSKKSAERWPIFVINIKCPYSELDMITNHAKTVVEFKNFDLIKKCMEKLANVFLGEDEKKVKNKPASLKCKSQFSISNMLGAVKGKAFKRKAYENFDLNDEILEKSLSEKNSEEFLEKFKTRNNKIPKKSEDVDTNLEGPSKEFNAFLDKSKTKNKKPKLTNETENDYLINFTEEDQNQNKLKLAKKTFKNPLPIKIDPPKNAEDYQNMTMFSKFTTDENKGKNLIMDMFLKSTQVFPNETQNSGETILESNIFMEQTLKTKNREKNTTLSMSVKFKKKRQSKTDKCIQTSFSKKMVSECIQTTFSNLNSNNNNDFYIDVDNYTIVLPKNNLPVQKNINLFDFDKLEPFHFNNKEKRKNKIDLLQICRKENKGVPQGANLSPIPKVTKPNISLMNITNSFLRNYRSEETPFNKKINVFPRSFSEDYAFSNFEDFQPKLFSTQKNPSFDFAKPFVPIFCDQKNDIFNTNLEPSMYFETCKEFNNFKPKLFSTQQNTSLYFTKPKINIKPFSIDLFTPTNTKNIINEMSYEFLNDTVNKFTNEELIINRKEDTVDEENLDWFKETNQDGNVCYINKRTGLAYANSQNRIENNVFNIHQRPEFIPKGLSPMLLTKNNDFDISLSQNSKEKFQNALIEKLDDLNLLKWQNYLNNYQDPKTFFDILYQEKTKLFESGIQTANLIPKHLKAVNFKVFQKDVFKNLTVIGQIDKKFIATLDNKDKLLIIFDQHAVHERIRLENLQKEYSGSKVDCPQTTLFVRKLDIKILKENEEYLNYIGITVAFLSSCINVTQIPLCLHTKIQNEKNKNSHNKYITLLIQELIETFKESKGVAPTMPVFLQNIVNMEACRGAIKFGDHLFTEECQKLILDLANCDLPFQCAHGRPTLTPLINLFKPSYTKKVITLSKLRKKY</sequence>
<dbReference type="GO" id="GO:0016887">
    <property type="term" value="F:ATP hydrolysis activity"/>
    <property type="evidence" value="ECO:0007669"/>
    <property type="project" value="InterPro"/>
</dbReference>
<dbReference type="InterPro" id="IPR013507">
    <property type="entry name" value="DNA_mismatch_S5_2-like"/>
</dbReference>
<dbReference type="Gene3D" id="3.30.565.10">
    <property type="entry name" value="Histidine kinase-like ATPase, C-terminal domain"/>
    <property type="match status" value="1"/>
</dbReference>
<dbReference type="OrthoDB" id="429932at2759"/>
<dbReference type="Pfam" id="PF08676">
    <property type="entry name" value="MutL_C"/>
    <property type="match status" value="1"/>
</dbReference>
<evidence type="ECO:0000259" key="4">
    <source>
        <dbReference type="SMART" id="SM01340"/>
    </source>
</evidence>
<dbReference type="Pfam" id="PF01119">
    <property type="entry name" value="DNA_mis_repair"/>
    <property type="match status" value="1"/>
</dbReference>
<dbReference type="InterPro" id="IPR042120">
    <property type="entry name" value="MutL_C_dimsub"/>
</dbReference>
<evidence type="ECO:0000256" key="1">
    <source>
        <dbReference type="ARBA" id="ARBA00006082"/>
    </source>
</evidence>